<protein>
    <recommendedName>
        <fullName evidence="3">Aspartyl protease</fullName>
    </recommendedName>
</protein>
<dbReference type="EMBL" id="JACGLS010000008">
    <property type="protein sequence ID" value="MBA6157338.1"/>
    <property type="molecule type" value="Genomic_DNA"/>
</dbReference>
<keyword evidence="2" id="KW-1185">Reference proteome</keyword>
<name>A0A839ASM3_9FLAO</name>
<accession>A0A839ASM3</accession>
<evidence type="ECO:0008006" key="3">
    <source>
        <dbReference type="Google" id="ProtNLM"/>
    </source>
</evidence>
<evidence type="ECO:0000313" key="1">
    <source>
        <dbReference type="EMBL" id="MBA6157338.1"/>
    </source>
</evidence>
<dbReference type="RefSeq" id="WP_182125840.1">
    <property type="nucleotide sequence ID" value="NZ_JACGLS010000008.1"/>
</dbReference>
<comment type="caution">
    <text evidence="1">The sequence shown here is derived from an EMBL/GenBank/DDBJ whole genome shotgun (WGS) entry which is preliminary data.</text>
</comment>
<proteinExistence type="predicted"/>
<organism evidence="1 2">
    <name type="scientific">Tenacibaculum pelagium</name>
    <dbReference type="NCBI Taxonomy" id="2759527"/>
    <lineage>
        <taxon>Bacteria</taxon>
        <taxon>Pseudomonadati</taxon>
        <taxon>Bacteroidota</taxon>
        <taxon>Flavobacteriia</taxon>
        <taxon>Flavobacteriales</taxon>
        <taxon>Flavobacteriaceae</taxon>
        <taxon>Tenacibaculum</taxon>
    </lineage>
</organism>
<reference evidence="1 2" key="1">
    <citation type="submission" date="2020-07" db="EMBL/GenBank/DDBJ databases">
        <title>Bacterium isolated from marine sediment.</title>
        <authorList>
            <person name="Shang D."/>
            <person name="Du Z.-J."/>
        </authorList>
    </citation>
    <scope>NUCLEOTIDE SEQUENCE [LARGE SCALE GENOMIC DNA]</scope>
    <source>
        <strain evidence="1 2">S7007</strain>
    </source>
</reference>
<gene>
    <name evidence="1" type="ORF">H3Z83_12540</name>
</gene>
<evidence type="ECO:0000313" key="2">
    <source>
        <dbReference type="Proteomes" id="UP000563906"/>
    </source>
</evidence>
<dbReference type="AlphaFoldDB" id="A0A839ASM3"/>
<sequence length="338" mass="39173">MKKIILILFILIVQFSFGQMITKSSYLEDTHGKKIDYSSFVEKMDTGKFTMIPLKNESGVHIGFRLKSLKENGNEKLEYNKAEKQIELGEVIELKIVYHKHILIPVKFESEKGLYKEAWLIFDTGTFVPLIITDNEFKKSLGTTNSIKVDGFKINNPVFGEFSIPEGIKYYNDVYTSEIPEKLKGKPIVGLMGYNLFRNYLVSIDISNEKIYLKNADNKKRTLGDKLTSIKVEYRNEQDNIWIPVKINNKEGFAHIDTGYPLTWVEKTKVKNKISQFKIGRFKTGISDKIKFKKLDQKQNYKSLPFKLIANIGNNFLEHFVVTIDSKNKMLFFESIEK</sequence>
<dbReference type="Proteomes" id="UP000563906">
    <property type="component" value="Unassembled WGS sequence"/>
</dbReference>